<name>A0ABZ1ND95_9NOCA</name>
<dbReference type="InterPro" id="IPR000073">
    <property type="entry name" value="AB_hydrolase_1"/>
</dbReference>
<reference evidence="2 3" key="1">
    <citation type="submission" date="2022-10" db="EMBL/GenBank/DDBJ databases">
        <title>The complete genomes of actinobacterial strains from the NBC collection.</title>
        <authorList>
            <person name="Joergensen T.S."/>
            <person name="Alvarez Arevalo M."/>
            <person name="Sterndorff E.B."/>
            <person name="Faurdal D."/>
            <person name="Vuksanovic O."/>
            <person name="Mourched A.-S."/>
            <person name="Charusanti P."/>
            <person name="Shaw S."/>
            <person name="Blin K."/>
            <person name="Weber T."/>
        </authorList>
    </citation>
    <scope>NUCLEOTIDE SEQUENCE [LARGE SCALE GENOMIC DNA]</scope>
    <source>
        <strain evidence="2 3">NBC_01413</strain>
    </source>
</reference>
<protein>
    <submittedName>
        <fullName evidence="2">Alpha/beta hydrolase</fullName>
    </submittedName>
</protein>
<sequence>MASLTNESADRILDLTHGPVHVRVDGPAEGTPLLLIHGSPCSLEWFDQLAALMRDSFRIVRVDLRGHGATGGRERLGRADQVAMVTEVLDHLGIAEIAAVAHSFGTDIPIDLAAAGRARAVVLIDQAPDFRCATYPPGLVAVSGPSLIAIAQRAPAFAVRLGSRQGFAPGFRYASVPGFADIVVRDFRGFTPSMGRIALVDRARELAADPLDERIKRLDVPVLAIHGREDRMYACAPSIARYSAAGAHTAIIENAGHSPHVEAPRAVVTVLREFFG</sequence>
<dbReference type="Pfam" id="PF12697">
    <property type="entry name" value="Abhydrolase_6"/>
    <property type="match status" value="1"/>
</dbReference>
<dbReference type="InterPro" id="IPR000639">
    <property type="entry name" value="Epox_hydrolase-like"/>
</dbReference>
<evidence type="ECO:0000259" key="1">
    <source>
        <dbReference type="Pfam" id="PF12697"/>
    </source>
</evidence>
<dbReference type="InterPro" id="IPR050266">
    <property type="entry name" value="AB_hydrolase_sf"/>
</dbReference>
<dbReference type="RefSeq" id="WP_328659540.1">
    <property type="nucleotide sequence ID" value="NZ_CP108014.1"/>
</dbReference>
<gene>
    <name evidence="2" type="ORF">OG308_09110</name>
</gene>
<dbReference type="GO" id="GO:0016787">
    <property type="term" value="F:hydrolase activity"/>
    <property type="evidence" value="ECO:0007669"/>
    <property type="project" value="UniProtKB-KW"/>
</dbReference>
<dbReference type="Proteomes" id="UP001621418">
    <property type="component" value="Chromosome"/>
</dbReference>
<organism evidence="2 3">
    <name type="scientific">Nocardia salmonicida</name>
    <dbReference type="NCBI Taxonomy" id="53431"/>
    <lineage>
        <taxon>Bacteria</taxon>
        <taxon>Bacillati</taxon>
        <taxon>Actinomycetota</taxon>
        <taxon>Actinomycetes</taxon>
        <taxon>Mycobacteriales</taxon>
        <taxon>Nocardiaceae</taxon>
        <taxon>Nocardia</taxon>
    </lineage>
</organism>
<proteinExistence type="predicted"/>
<evidence type="ECO:0000313" key="3">
    <source>
        <dbReference type="Proteomes" id="UP001621418"/>
    </source>
</evidence>
<dbReference type="GeneID" id="91381156"/>
<dbReference type="EMBL" id="CP109527">
    <property type="protein sequence ID" value="WTY37974.1"/>
    <property type="molecule type" value="Genomic_DNA"/>
</dbReference>
<evidence type="ECO:0000313" key="2">
    <source>
        <dbReference type="EMBL" id="WTY37974.1"/>
    </source>
</evidence>
<dbReference type="PANTHER" id="PTHR43798">
    <property type="entry name" value="MONOACYLGLYCEROL LIPASE"/>
    <property type="match status" value="1"/>
</dbReference>
<dbReference type="PRINTS" id="PR00412">
    <property type="entry name" value="EPOXHYDRLASE"/>
</dbReference>
<dbReference type="InterPro" id="IPR029058">
    <property type="entry name" value="AB_hydrolase_fold"/>
</dbReference>
<dbReference type="SUPFAM" id="SSF53474">
    <property type="entry name" value="alpha/beta-Hydrolases"/>
    <property type="match status" value="1"/>
</dbReference>
<accession>A0ABZ1ND95</accession>
<keyword evidence="3" id="KW-1185">Reference proteome</keyword>
<feature type="domain" description="AB hydrolase-1" evidence="1">
    <location>
        <begin position="33"/>
        <end position="268"/>
    </location>
</feature>
<dbReference type="Gene3D" id="3.40.50.1820">
    <property type="entry name" value="alpha/beta hydrolase"/>
    <property type="match status" value="1"/>
</dbReference>
<keyword evidence="2" id="KW-0378">Hydrolase</keyword>